<keyword evidence="5" id="KW-1185">Reference proteome</keyword>
<reference evidence="4 5" key="1">
    <citation type="submission" date="2015-08" db="EMBL/GenBank/DDBJ databases">
        <title>Next Generation Sequencing and Analysis of the Genome of Puccinia sorghi L Schw, the Causal Agent of Maize Common Rust.</title>
        <authorList>
            <person name="Rochi L."/>
            <person name="Burguener G."/>
            <person name="Darino M."/>
            <person name="Turjanski A."/>
            <person name="Kreff E."/>
            <person name="Dieguez M.J."/>
            <person name="Sacco F."/>
        </authorList>
    </citation>
    <scope>NUCLEOTIDE SEQUENCE [LARGE SCALE GENOMIC DNA]</scope>
    <source>
        <strain evidence="4 5">RO10H11247</strain>
    </source>
</reference>
<dbReference type="VEuPathDB" id="FungiDB:VP01_453g22"/>
<feature type="compositionally biased region" description="Basic and acidic residues" evidence="2">
    <location>
        <begin position="192"/>
        <end position="211"/>
    </location>
</feature>
<keyword evidence="1" id="KW-0378">Hydrolase</keyword>
<evidence type="ECO:0000256" key="1">
    <source>
        <dbReference type="ARBA" id="ARBA00022801"/>
    </source>
</evidence>
<feature type="region of interest" description="Disordered" evidence="2">
    <location>
        <begin position="192"/>
        <end position="259"/>
    </location>
</feature>
<feature type="compositionally biased region" description="Basic and acidic residues" evidence="2">
    <location>
        <begin position="222"/>
        <end position="231"/>
    </location>
</feature>
<protein>
    <recommendedName>
        <fullName evidence="3">UFSP1/2/DUB catalytic domain-containing protein</fullName>
    </recommendedName>
</protein>
<evidence type="ECO:0000313" key="5">
    <source>
        <dbReference type="Proteomes" id="UP000037035"/>
    </source>
</evidence>
<dbReference type="Pfam" id="PF07910">
    <property type="entry name" value="Peptidase_C78"/>
    <property type="match status" value="1"/>
</dbReference>
<feature type="domain" description="UFSP1/2/DUB catalytic" evidence="3">
    <location>
        <begin position="58"/>
        <end position="182"/>
    </location>
</feature>
<dbReference type="STRING" id="27349.A0A0L6UQW9"/>
<dbReference type="EMBL" id="LAVV01009657">
    <property type="protein sequence ID" value="KNZ50230.1"/>
    <property type="molecule type" value="Genomic_DNA"/>
</dbReference>
<evidence type="ECO:0000256" key="2">
    <source>
        <dbReference type="SAM" id="MobiDB-lite"/>
    </source>
</evidence>
<comment type="caution">
    <text evidence="4">The sequence shown here is derived from an EMBL/GenBank/DDBJ whole genome shotgun (WGS) entry which is preliminary data.</text>
</comment>
<accession>A0A0L6UQW9</accession>
<dbReference type="Gene3D" id="3.90.70.130">
    <property type="match status" value="1"/>
</dbReference>
<name>A0A0L6UQW9_9BASI</name>
<organism evidence="4 5">
    <name type="scientific">Puccinia sorghi</name>
    <dbReference type="NCBI Taxonomy" id="27349"/>
    <lineage>
        <taxon>Eukaryota</taxon>
        <taxon>Fungi</taxon>
        <taxon>Dikarya</taxon>
        <taxon>Basidiomycota</taxon>
        <taxon>Pucciniomycotina</taxon>
        <taxon>Pucciniomycetes</taxon>
        <taxon>Pucciniales</taxon>
        <taxon>Pucciniaceae</taxon>
        <taxon>Puccinia</taxon>
    </lineage>
</organism>
<feature type="region of interest" description="Disordered" evidence="2">
    <location>
        <begin position="282"/>
        <end position="322"/>
    </location>
</feature>
<dbReference type="Proteomes" id="UP000037035">
    <property type="component" value="Unassembled WGS sequence"/>
</dbReference>
<evidence type="ECO:0000259" key="3">
    <source>
        <dbReference type="Pfam" id="PF07910"/>
    </source>
</evidence>
<dbReference type="InterPro" id="IPR012462">
    <property type="entry name" value="UFSP1/2_DUB_cat"/>
</dbReference>
<sequence>MEEGDYQTATPSGLPHVPTLLAALLDESERAGETGWAILCSSHVRQIRTRSERRKLGAGDWAWGCGYRNLQMLFSAIQARPAYQHILARHPLLRSLSHLDSTHLAIPSILHWQRIIQDAWLSGFDPPGAAHFDQRLVGKKSWIGTTEVYVALSRLGLRCQIVDFPHPTGPNAQHVKLFQWVEKEDDEGRLISMRRDRIDGGKSSRDKEDRTFAVIPAARGAQPDDNRDRGGRVRRGTAAADTRPGQEGGGPVAKGRGADRRHDLVLPGAARLRQLDSSLALQPAAPRPVSPSETAGSTPAFAGGTKQEKAVPNLHRISLTSM</sequence>
<dbReference type="GO" id="GO:0016787">
    <property type="term" value="F:hydrolase activity"/>
    <property type="evidence" value="ECO:0007669"/>
    <property type="project" value="UniProtKB-KW"/>
</dbReference>
<dbReference type="OrthoDB" id="288987at2759"/>
<proteinExistence type="predicted"/>
<dbReference type="AlphaFoldDB" id="A0A0L6UQW9"/>
<gene>
    <name evidence="4" type="ORF">VP01_453g22</name>
</gene>
<evidence type="ECO:0000313" key="4">
    <source>
        <dbReference type="EMBL" id="KNZ50230.1"/>
    </source>
</evidence>